<dbReference type="RefSeq" id="WP_145114655.1">
    <property type="nucleotide sequence ID" value="NZ_CP036349.1"/>
</dbReference>
<accession>A0A518KC72</accession>
<sequence>MNFSDPNLWALLAWLFWCYCFLDFKAHRYDRIPDDRLRVALAEHEAALRKEAAGKGDPGRVNRAKRDVVRRQKAASANRRAHQRLHQEVAAANWPVLGRVACALVASFLWCHILASVLECARQTLPRPVAPCVSTRPPVSDPSTQSTARDRKSPALCSSERFAQRRRGAPI</sequence>
<dbReference type="Proteomes" id="UP000316426">
    <property type="component" value="Chromosome"/>
</dbReference>
<gene>
    <name evidence="2" type="ORF">Spa11_36240</name>
</gene>
<feature type="region of interest" description="Disordered" evidence="1">
    <location>
        <begin position="130"/>
        <end position="171"/>
    </location>
</feature>
<evidence type="ECO:0000313" key="3">
    <source>
        <dbReference type="Proteomes" id="UP000316426"/>
    </source>
</evidence>
<reference evidence="2 3" key="1">
    <citation type="submission" date="2019-02" db="EMBL/GenBank/DDBJ databases">
        <title>Deep-cultivation of Planctomycetes and their phenomic and genomic characterization uncovers novel biology.</title>
        <authorList>
            <person name="Wiegand S."/>
            <person name="Jogler M."/>
            <person name="Boedeker C."/>
            <person name="Pinto D."/>
            <person name="Vollmers J."/>
            <person name="Rivas-Marin E."/>
            <person name="Kohn T."/>
            <person name="Peeters S.H."/>
            <person name="Heuer A."/>
            <person name="Rast P."/>
            <person name="Oberbeckmann S."/>
            <person name="Bunk B."/>
            <person name="Jeske O."/>
            <person name="Meyerdierks A."/>
            <person name="Storesund J.E."/>
            <person name="Kallscheuer N."/>
            <person name="Luecker S."/>
            <person name="Lage O.M."/>
            <person name="Pohl T."/>
            <person name="Merkel B.J."/>
            <person name="Hornburger P."/>
            <person name="Mueller R.-W."/>
            <person name="Bruemmer F."/>
            <person name="Labrenz M."/>
            <person name="Spormann A.M."/>
            <person name="Op den Camp H."/>
            <person name="Overmann J."/>
            <person name="Amann R."/>
            <person name="Jetten M.S.M."/>
            <person name="Mascher T."/>
            <person name="Medema M.H."/>
            <person name="Devos D.P."/>
            <person name="Kaster A.-K."/>
            <person name="Ovreas L."/>
            <person name="Rohde M."/>
            <person name="Galperin M.Y."/>
            <person name="Jogler C."/>
        </authorList>
    </citation>
    <scope>NUCLEOTIDE SEQUENCE [LARGE SCALE GENOMIC DNA]</scope>
    <source>
        <strain evidence="2 3">Spa11</strain>
    </source>
</reference>
<dbReference type="KEGG" id="bmei:Spa11_36240"/>
<proteinExistence type="predicted"/>
<dbReference type="AlphaFoldDB" id="A0A518KC72"/>
<organism evidence="2 3">
    <name type="scientific">Botrimarina mediterranea</name>
    <dbReference type="NCBI Taxonomy" id="2528022"/>
    <lineage>
        <taxon>Bacteria</taxon>
        <taxon>Pseudomonadati</taxon>
        <taxon>Planctomycetota</taxon>
        <taxon>Planctomycetia</taxon>
        <taxon>Pirellulales</taxon>
        <taxon>Lacipirellulaceae</taxon>
        <taxon>Botrimarina</taxon>
    </lineage>
</organism>
<evidence type="ECO:0000256" key="1">
    <source>
        <dbReference type="SAM" id="MobiDB-lite"/>
    </source>
</evidence>
<protein>
    <submittedName>
        <fullName evidence="2">Uncharacterized protein</fullName>
    </submittedName>
</protein>
<evidence type="ECO:0000313" key="2">
    <source>
        <dbReference type="EMBL" id="QDV75407.1"/>
    </source>
</evidence>
<keyword evidence="3" id="KW-1185">Reference proteome</keyword>
<dbReference type="EMBL" id="CP036349">
    <property type="protein sequence ID" value="QDV75407.1"/>
    <property type="molecule type" value="Genomic_DNA"/>
</dbReference>
<name>A0A518KC72_9BACT</name>